<accession>A0ABP0Y053</accession>
<dbReference type="Proteomes" id="UP001642487">
    <property type="component" value="Chromosome 11"/>
</dbReference>
<name>A0ABP0Y053_9ROSI</name>
<organism evidence="2 3">
    <name type="scientific">Citrullus colocynthis</name>
    <name type="common">colocynth</name>
    <dbReference type="NCBI Taxonomy" id="252529"/>
    <lineage>
        <taxon>Eukaryota</taxon>
        <taxon>Viridiplantae</taxon>
        <taxon>Streptophyta</taxon>
        <taxon>Embryophyta</taxon>
        <taxon>Tracheophyta</taxon>
        <taxon>Spermatophyta</taxon>
        <taxon>Magnoliopsida</taxon>
        <taxon>eudicotyledons</taxon>
        <taxon>Gunneridae</taxon>
        <taxon>Pentapetalae</taxon>
        <taxon>rosids</taxon>
        <taxon>fabids</taxon>
        <taxon>Cucurbitales</taxon>
        <taxon>Cucurbitaceae</taxon>
        <taxon>Benincaseae</taxon>
        <taxon>Citrullus</taxon>
    </lineage>
</organism>
<gene>
    <name evidence="2" type="ORF">CITCOLO1_LOCUS5515</name>
</gene>
<proteinExistence type="predicted"/>
<keyword evidence="1" id="KW-0472">Membrane</keyword>
<sequence>MGWMLYNEKSWNIISAPPASQFMVKSSIPDPGLQRSIKSSVLLFIVCVLRVFLDLGQFLTAILMNMQPMKQIIPPCPFDKRGMRRPYFVFLCPLEPLPGLATMLGVLTDFSATYLVVHGEIHTRSWTSELSLKSSPLLISTSTVTSSFIQSIQQSHSSLLVKAFDERASFALYHSVMIVSLNLGQCSLLSALLKRNVLCPLEPLPGLATMLRLLNRFQCRLSCGSWRNPHQILDFRALYEILVVECDDSSRNFLLQYL</sequence>
<evidence type="ECO:0000313" key="3">
    <source>
        <dbReference type="Proteomes" id="UP001642487"/>
    </source>
</evidence>
<protein>
    <submittedName>
        <fullName evidence="2">Uncharacterized protein</fullName>
    </submittedName>
</protein>
<keyword evidence="1" id="KW-0812">Transmembrane</keyword>
<keyword evidence="3" id="KW-1185">Reference proteome</keyword>
<keyword evidence="1" id="KW-1133">Transmembrane helix</keyword>
<feature type="transmembrane region" description="Helical" evidence="1">
    <location>
        <begin position="41"/>
        <end position="66"/>
    </location>
</feature>
<evidence type="ECO:0000313" key="2">
    <source>
        <dbReference type="EMBL" id="CAK9313779.1"/>
    </source>
</evidence>
<reference evidence="2 3" key="1">
    <citation type="submission" date="2024-03" db="EMBL/GenBank/DDBJ databases">
        <authorList>
            <person name="Gkanogiannis A."/>
            <person name="Becerra Lopez-Lavalle L."/>
        </authorList>
    </citation>
    <scope>NUCLEOTIDE SEQUENCE [LARGE SCALE GENOMIC DNA]</scope>
</reference>
<evidence type="ECO:0000256" key="1">
    <source>
        <dbReference type="SAM" id="Phobius"/>
    </source>
</evidence>
<dbReference type="EMBL" id="OZ021745">
    <property type="protein sequence ID" value="CAK9313779.1"/>
    <property type="molecule type" value="Genomic_DNA"/>
</dbReference>